<dbReference type="InterPro" id="IPR000540">
    <property type="entry name" value="Flag_MotA_CS"/>
</dbReference>
<feature type="transmembrane region" description="Helical" evidence="2">
    <location>
        <begin position="296"/>
        <end position="318"/>
    </location>
</feature>
<evidence type="ECO:0000256" key="1">
    <source>
        <dbReference type="SAM" id="MobiDB-lite"/>
    </source>
</evidence>
<dbReference type="InterPro" id="IPR008537">
    <property type="entry name" value="DUF819"/>
</dbReference>
<feature type="transmembrane region" description="Helical" evidence="2">
    <location>
        <begin position="41"/>
        <end position="57"/>
    </location>
</feature>
<feature type="transmembrane region" description="Helical" evidence="2">
    <location>
        <begin position="132"/>
        <end position="154"/>
    </location>
</feature>
<feature type="compositionally biased region" description="Low complexity" evidence="1">
    <location>
        <begin position="161"/>
        <end position="196"/>
    </location>
</feature>
<name>A0ABY8TTT8_TETOB</name>
<dbReference type="PANTHER" id="PTHR34289:SF3">
    <property type="entry name" value="PROTEIN, PUTATIVE (DUF819)-RELATED"/>
    <property type="match status" value="1"/>
</dbReference>
<feature type="transmembrane region" description="Helical" evidence="2">
    <location>
        <begin position="351"/>
        <end position="378"/>
    </location>
</feature>
<evidence type="ECO:0000256" key="2">
    <source>
        <dbReference type="SAM" id="Phobius"/>
    </source>
</evidence>
<gene>
    <name evidence="3" type="ORF">OEZ85_012553</name>
</gene>
<feature type="transmembrane region" description="Helical" evidence="2">
    <location>
        <begin position="239"/>
        <end position="258"/>
    </location>
</feature>
<sequence length="826" mass="84243">MWSERTRLGRELSGALVATLAGMFLANAGYMPPHPPEADTVFKFLLPLAVPLLLLGANMRRILAETGPLLAAFLLGSAATAAGSVAAMALCPLTALGEEGWKIAAALTARHIGGAVNYMAVAESLGVSPSTFGAGLAADDLILTLYFVGIYSLARNIPPEAQQQQQAGEQQLEPQLAAAAGSPQPAAAASSSSSSSGGHGGVGGRNINVYAGMMALALAATIAHLGTSIAQLAGAPSQALSAITALSLAAASAAPRLLAPLAASGEGLALMLMQVFFAAVGSSADIRLVLATAPVLFAWSALALGCHLGLLLGLGRLAGFSRKELLLASNANIGGPSTVAGMAAAKGWPGLLVPAVLVSSLGYGLGSAVGLGLGGSVLRALGPLARTNPNCGFWPWPKPRRSPRPGGGGGGTPGPLPPGTPPAPPPPPDGNGGGEAVFTVLANNLVGDTDACEPAGIRSLGINVKSNAMTLPGVRAASLVVDVTCTPGQGGSGARYLARISYSGTPEAKAWLDTAIPRLSPCCLWELLCASFRSATSKRQRISDAKFCKTSTDTGCSSGGAGTCPPPSPCPAGPPGSSPCPRPPPPPPCPRCPPSGPTTRSPPPPPPRACPSPSPCPACSCAPPPPPPPPPPPRTPPPPISQQCTDYLSTTANNLVVWGDGRDPANAVWTVNPAGQGSCQSSPVRVRVYPTQAACTQSTSLAVEVTGLVFMQCFTYDVLSSVPIVGPEVLLEPTGFRGELRLTQLQFDIVAPVEDCTQLLTLNVQNSRGVTRSITLPCIPDNTQPYDFPPGTILYPDARQRVFFTGMSNQHVISVRRIYYEVTLFG</sequence>
<dbReference type="PANTHER" id="PTHR34289">
    <property type="entry name" value="PROTEIN, PUTATIVE (DUF819)-RELATED"/>
    <property type="match status" value="1"/>
</dbReference>
<keyword evidence="4" id="KW-1185">Reference proteome</keyword>
<keyword evidence="2" id="KW-0472">Membrane</keyword>
<dbReference type="Pfam" id="PF05684">
    <property type="entry name" value="DUF819"/>
    <property type="match status" value="1"/>
</dbReference>
<feature type="transmembrane region" description="Helical" evidence="2">
    <location>
        <begin position="12"/>
        <end position="29"/>
    </location>
</feature>
<keyword evidence="2" id="KW-0812">Transmembrane</keyword>
<keyword evidence="2" id="KW-1133">Transmembrane helix</keyword>
<evidence type="ECO:0008006" key="5">
    <source>
        <dbReference type="Google" id="ProtNLM"/>
    </source>
</evidence>
<proteinExistence type="predicted"/>
<dbReference type="PROSITE" id="PS01307">
    <property type="entry name" value="MOTA"/>
    <property type="match status" value="1"/>
</dbReference>
<feature type="compositionally biased region" description="Pro residues" evidence="1">
    <location>
        <begin position="414"/>
        <end position="429"/>
    </location>
</feature>
<protein>
    <recommendedName>
        <fullName evidence="5">DUF819 domain-containing protein</fullName>
    </recommendedName>
</protein>
<evidence type="ECO:0000313" key="4">
    <source>
        <dbReference type="Proteomes" id="UP001244341"/>
    </source>
</evidence>
<dbReference type="Proteomes" id="UP001244341">
    <property type="component" value="Chromosome 3b"/>
</dbReference>
<feature type="transmembrane region" description="Helical" evidence="2">
    <location>
        <begin position="209"/>
        <end position="233"/>
    </location>
</feature>
<feature type="region of interest" description="Disordered" evidence="1">
    <location>
        <begin position="161"/>
        <end position="200"/>
    </location>
</feature>
<organism evidence="3 4">
    <name type="scientific">Tetradesmus obliquus</name>
    <name type="common">Green alga</name>
    <name type="synonym">Acutodesmus obliquus</name>
    <dbReference type="NCBI Taxonomy" id="3088"/>
    <lineage>
        <taxon>Eukaryota</taxon>
        <taxon>Viridiplantae</taxon>
        <taxon>Chlorophyta</taxon>
        <taxon>core chlorophytes</taxon>
        <taxon>Chlorophyceae</taxon>
        <taxon>CS clade</taxon>
        <taxon>Sphaeropleales</taxon>
        <taxon>Scenedesmaceae</taxon>
        <taxon>Tetradesmus</taxon>
    </lineage>
</organism>
<reference evidence="3 4" key="1">
    <citation type="submission" date="2023-05" db="EMBL/GenBank/DDBJ databases">
        <title>A 100% complete, gapless, phased diploid assembly of the Scenedesmus obliquus UTEX 3031 genome.</title>
        <authorList>
            <person name="Biondi T.C."/>
            <person name="Hanschen E.R."/>
            <person name="Kwon T."/>
            <person name="Eng W."/>
            <person name="Kruse C.P.S."/>
            <person name="Koehler S.I."/>
            <person name="Kunde Y."/>
            <person name="Gleasner C.D."/>
            <person name="You Mak K.T."/>
            <person name="Polle J."/>
            <person name="Hovde B.T."/>
            <person name="Starkenburg S.R."/>
        </authorList>
    </citation>
    <scope>NUCLEOTIDE SEQUENCE [LARGE SCALE GENOMIC DNA]</scope>
    <source>
        <strain evidence="3 4">DOE0152z</strain>
    </source>
</reference>
<dbReference type="EMBL" id="CP126210">
    <property type="protein sequence ID" value="WIA12520.1"/>
    <property type="molecule type" value="Genomic_DNA"/>
</dbReference>
<evidence type="ECO:0000313" key="3">
    <source>
        <dbReference type="EMBL" id="WIA12520.1"/>
    </source>
</evidence>
<feature type="transmembrane region" description="Helical" evidence="2">
    <location>
        <begin position="69"/>
        <end position="90"/>
    </location>
</feature>
<accession>A0ABY8TTT8</accession>
<feature type="region of interest" description="Disordered" evidence="1">
    <location>
        <begin position="392"/>
        <end position="436"/>
    </location>
</feature>